<feature type="transmembrane region" description="Helical" evidence="19">
    <location>
        <begin position="12"/>
        <end position="34"/>
    </location>
</feature>
<dbReference type="PRINTS" id="PR00864">
    <property type="entry name" value="PREPILNPTASE"/>
</dbReference>
<dbReference type="eggNOG" id="COG1989">
    <property type="taxonomic scope" value="Bacteria"/>
</dbReference>
<dbReference type="PANTHER" id="PTHR30487:SF0">
    <property type="entry name" value="PREPILIN LEADER PEPTIDASE_N-METHYLTRANSFERASE-RELATED"/>
    <property type="match status" value="1"/>
</dbReference>
<dbReference type="Gene3D" id="1.20.120.1220">
    <property type="match status" value="1"/>
</dbReference>
<evidence type="ECO:0000256" key="3">
    <source>
        <dbReference type="ARBA" id="ARBA00022475"/>
    </source>
</evidence>
<evidence type="ECO:0000256" key="19">
    <source>
        <dbReference type="SAM" id="Phobius"/>
    </source>
</evidence>
<keyword evidence="4" id="KW-0997">Cell inner membrane</keyword>
<evidence type="ECO:0000256" key="2">
    <source>
        <dbReference type="ARBA" id="ARBA00005801"/>
    </source>
</evidence>
<comment type="subcellular location">
    <subcellularLocation>
        <location evidence="1">Cell inner membrane</location>
        <topology evidence="1">Multi-pass membrane protein</topology>
    </subcellularLocation>
    <subcellularLocation>
        <location evidence="18">Cell membrane</location>
        <topology evidence="18">Multi-pass membrane protein</topology>
    </subcellularLocation>
</comment>
<keyword evidence="13 18" id="KW-0511">Multifunctional enzyme</keyword>
<comment type="similarity">
    <text evidence="2 17">Belongs to the peptidase A24 family.</text>
</comment>
<dbReference type="Pfam" id="PF01478">
    <property type="entry name" value="Peptidase_A24"/>
    <property type="match status" value="1"/>
</dbReference>
<dbReference type="InterPro" id="IPR010627">
    <property type="entry name" value="Prepilin_pept_A24_N"/>
</dbReference>
<evidence type="ECO:0000256" key="12">
    <source>
        <dbReference type="ARBA" id="ARBA00023136"/>
    </source>
</evidence>
<feature type="transmembrane region" description="Helical" evidence="19">
    <location>
        <begin position="166"/>
        <end position="199"/>
    </location>
</feature>
<dbReference type="InterPro" id="IPR050882">
    <property type="entry name" value="Prepilin_peptidase/N-MTase"/>
</dbReference>
<evidence type="ECO:0000256" key="6">
    <source>
        <dbReference type="ARBA" id="ARBA00022670"/>
    </source>
</evidence>
<feature type="domain" description="Prepilin type IV endopeptidase peptidase" evidence="20">
    <location>
        <begin position="139"/>
        <end position="248"/>
    </location>
</feature>
<dbReference type="OrthoDB" id="9789291at2"/>
<dbReference type="EMBL" id="CP001339">
    <property type="protein sequence ID" value="ACL71877.1"/>
    <property type="molecule type" value="Genomic_DNA"/>
</dbReference>
<dbReference type="HOGENOM" id="CLU_057101_0_0_6"/>
<evidence type="ECO:0000256" key="8">
    <source>
        <dbReference type="ARBA" id="ARBA00022691"/>
    </source>
</evidence>
<keyword evidence="10 18" id="KW-0378">Hydrolase</keyword>
<dbReference type="GO" id="GO:0005886">
    <property type="term" value="C:plasma membrane"/>
    <property type="evidence" value="ECO:0007669"/>
    <property type="project" value="UniProtKB-SubCell"/>
</dbReference>
<feature type="transmembrane region" description="Helical" evidence="19">
    <location>
        <begin position="136"/>
        <end position="154"/>
    </location>
</feature>
<dbReference type="EC" id="2.1.1.-" evidence="18"/>
<evidence type="ECO:0000256" key="1">
    <source>
        <dbReference type="ARBA" id="ARBA00004429"/>
    </source>
</evidence>
<dbReference type="RefSeq" id="WP_012637365.1">
    <property type="nucleotide sequence ID" value="NC_011901.1"/>
</dbReference>
<dbReference type="KEGG" id="tgr:Tgr7_0785"/>
<evidence type="ECO:0000256" key="5">
    <source>
        <dbReference type="ARBA" id="ARBA00022603"/>
    </source>
</evidence>
<dbReference type="GO" id="GO:0004190">
    <property type="term" value="F:aspartic-type endopeptidase activity"/>
    <property type="evidence" value="ECO:0007669"/>
    <property type="project" value="UniProtKB-EC"/>
</dbReference>
<evidence type="ECO:0000259" key="21">
    <source>
        <dbReference type="Pfam" id="PF06750"/>
    </source>
</evidence>
<comment type="catalytic activity">
    <reaction evidence="14 18">
        <text>Typically cleaves a -Gly-|-Phe- bond to release an N-terminal, basic peptide of 5-8 residues from type IV prepilin, and then N-methylates the new N-terminal amino group, the methyl donor being S-adenosyl-L-methionine.</text>
        <dbReference type="EC" id="3.4.23.43"/>
    </reaction>
</comment>
<keyword evidence="9 18" id="KW-0812">Transmembrane</keyword>
<dbReference type="InterPro" id="IPR014032">
    <property type="entry name" value="Peptidase_A24A_bac"/>
</dbReference>
<feature type="transmembrane region" description="Helical" evidence="19">
    <location>
        <begin position="264"/>
        <end position="287"/>
    </location>
</feature>
<reference evidence="22 23" key="1">
    <citation type="journal article" date="2011" name="Stand. Genomic Sci.">
        <title>Complete genome sequence of 'Thioalkalivibrio sulfidophilus' HL-EbGr7.</title>
        <authorList>
            <person name="Muyzer G."/>
            <person name="Sorokin D.Y."/>
            <person name="Mavromatis K."/>
            <person name="Lapidus A."/>
            <person name="Clum A."/>
            <person name="Ivanova N."/>
            <person name="Pati A."/>
            <person name="d'Haeseleer P."/>
            <person name="Woyke T."/>
            <person name="Kyrpides N.C."/>
        </authorList>
    </citation>
    <scope>NUCLEOTIDE SEQUENCE [LARGE SCALE GENOMIC DNA]</scope>
    <source>
        <strain evidence="22 23">HL-EbGR7</strain>
    </source>
</reference>
<dbReference type="STRING" id="396588.Tgr7_0785"/>
<dbReference type="GO" id="GO:0032259">
    <property type="term" value="P:methylation"/>
    <property type="evidence" value="ECO:0007669"/>
    <property type="project" value="UniProtKB-KW"/>
</dbReference>
<gene>
    <name evidence="22" type="ordered locus">Tgr7_0785</name>
</gene>
<organism evidence="22 23">
    <name type="scientific">Thioalkalivibrio sulfidiphilus (strain HL-EbGR7)</name>
    <dbReference type="NCBI Taxonomy" id="396588"/>
    <lineage>
        <taxon>Bacteria</taxon>
        <taxon>Pseudomonadati</taxon>
        <taxon>Pseudomonadota</taxon>
        <taxon>Gammaproteobacteria</taxon>
        <taxon>Chromatiales</taxon>
        <taxon>Ectothiorhodospiraceae</taxon>
        <taxon>Thioalkalivibrio</taxon>
    </lineage>
</organism>
<keyword evidence="5 18" id="KW-0489">Methyltransferase</keyword>
<evidence type="ECO:0000259" key="20">
    <source>
        <dbReference type="Pfam" id="PF01478"/>
    </source>
</evidence>
<sequence length="288" mass="31394" precursor="true">MIELLQTSTAALLTVTALFSLLVGSFLNVVIHRLPVMMERQWRREATEFLYAEGQTLAPAEQGPAYNLWSPRSACPQCGHKITALENIPILSYLLLRGRCSECGTSIPLRYPLVEAATALLSVVVVWHFGFTWQSGAALLLTWALIALAVIDLRTTLLPDSITLPFLWIGLLLNLGGLFTDATSSLIGAVAGYLSLWLVYHGFKLLTGKEGMGFGDFKLFALIGAWLGWQLLPLVILLSSLVGAVVGIALILFRGRDRAHPMPFGPYLAAAGWIALLWGNDIMALYLG</sequence>
<keyword evidence="11 19" id="KW-1133">Transmembrane helix</keyword>
<feature type="transmembrane region" description="Helical" evidence="19">
    <location>
        <begin position="219"/>
        <end position="252"/>
    </location>
</feature>
<dbReference type="AlphaFoldDB" id="B8GMP5"/>
<dbReference type="InterPro" id="IPR000045">
    <property type="entry name" value="Prepilin_IV_endopep_pep"/>
</dbReference>
<proteinExistence type="inferred from homology"/>
<dbReference type="PANTHER" id="PTHR30487">
    <property type="entry name" value="TYPE 4 PREPILIN-LIKE PROTEINS LEADER PEPTIDE-PROCESSING ENZYME"/>
    <property type="match status" value="1"/>
</dbReference>
<evidence type="ECO:0000256" key="18">
    <source>
        <dbReference type="RuleBase" id="RU003794"/>
    </source>
</evidence>
<accession>B8GMP5</accession>
<evidence type="ECO:0000256" key="13">
    <source>
        <dbReference type="ARBA" id="ARBA00023268"/>
    </source>
</evidence>
<name>B8GMP5_THISH</name>
<comment type="function">
    <text evidence="18">Plays an essential role in type IV pili and type II pseudopili formation by proteolytically removing the leader sequence from substrate proteins and subsequently monomethylating the alpha-amino group of the newly exposed N-terminal phenylalanine.</text>
</comment>
<keyword evidence="8" id="KW-0949">S-adenosyl-L-methionine</keyword>
<dbReference type="MEROPS" id="A24.001"/>
<keyword evidence="12 19" id="KW-0472">Membrane</keyword>
<keyword evidence="23" id="KW-1185">Reference proteome</keyword>
<dbReference type="Pfam" id="PF06750">
    <property type="entry name" value="A24_N_bact"/>
    <property type="match status" value="1"/>
</dbReference>
<evidence type="ECO:0000256" key="15">
    <source>
        <dbReference type="ARBA" id="ARBA00067082"/>
    </source>
</evidence>
<dbReference type="Proteomes" id="UP000002383">
    <property type="component" value="Chromosome"/>
</dbReference>
<evidence type="ECO:0000256" key="17">
    <source>
        <dbReference type="RuleBase" id="RU003793"/>
    </source>
</evidence>
<keyword evidence="6 18" id="KW-0645">Protease</keyword>
<dbReference type="GO" id="GO:0006465">
    <property type="term" value="P:signal peptide processing"/>
    <property type="evidence" value="ECO:0007669"/>
    <property type="project" value="TreeGrafter"/>
</dbReference>
<evidence type="ECO:0000256" key="16">
    <source>
        <dbReference type="ARBA" id="ARBA00071870"/>
    </source>
</evidence>
<evidence type="ECO:0000256" key="14">
    <source>
        <dbReference type="ARBA" id="ARBA00050401"/>
    </source>
</evidence>
<dbReference type="GO" id="GO:0008168">
    <property type="term" value="F:methyltransferase activity"/>
    <property type="evidence" value="ECO:0007669"/>
    <property type="project" value="UniProtKB-KW"/>
</dbReference>
<evidence type="ECO:0000256" key="11">
    <source>
        <dbReference type="ARBA" id="ARBA00022989"/>
    </source>
</evidence>
<keyword evidence="7 18" id="KW-0808">Transferase</keyword>
<feature type="domain" description="Prepilin peptidase A24 N-terminal" evidence="21">
    <location>
        <begin position="18"/>
        <end position="129"/>
    </location>
</feature>
<dbReference type="FunFam" id="1.20.120.1220:FF:000001">
    <property type="entry name" value="Type 4 prepilin-like proteins leader peptide-processing enzyme"/>
    <property type="match status" value="1"/>
</dbReference>
<keyword evidence="3" id="KW-1003">Cell membrane</keyword>
<evidence type="ECO:0000256" key="4">
    <source>
        <dbReference type="ARBA" id="ARBA00022519"/>
    </source>
</evidence>
<protein>
    <recommendedName>
        <fullName evidence="16 18">Prepilin leader peptidase/N-methyltransferase</fullName>
        <ecNumber evidence="18">2.1.1.-</ecNumber>
        <ecNumber evidence="15 18">3.4.23.43</ecNumber>
    </recommendedName>
</protein>
<evidence type="ECO:0000256" key="9">
    <source>
        <dbReference type="ARBA" id="ARBA00022692"/>
    </source>
</evidence>
<evidence type="ECO:0000256" key="7">
    <source>
        <dbReference type="ARBA" id="ARBA00022679"/>
    </source>
</evidence>
<evidence type="ECO:0000313" key="22">
    <source>
        <dbReference type="EMBL" id="ACL71877.1"/>
    </source>
</evidence>
<dbReference type="EC" id="3.4.23.43" evidence="15 18"/>
<evidence type="ECO:0000313" key="23">
    <source>
        <dbReference type="Proteomes" id="UP000002383"/>
    </source>
</evidence>
<evidence type="ECO:0000256" key="10">
    <source>
        <dbReference type="ARBA" id="ARBA00022801"/>
    </source>
</evidence>